<protein>
    <submittedName>
        <fullName evidence="3">Pseudouridine kinase</fullName>
        <ecNumber evidence="3">2.7.1.83</ecNumber>
    </submittedName>
</protein>
<evidence type="ECO:0000313" key="4">
    <source>
        <dbReference type="Proteomes" id="UP000195918"/>
    </source>
</evidence>
<dbReference type="EMBL" id="FWFD01000008">
    <property type="protein sequence ID" value="SLM85509.1"/>
    <property type="molecule type" value="Genomic_DNA"/>
</dbReference>
<dbReference type="Gene3D" id="3.40.1190.20">
    <property type="match status" value="1"/>
</dbReference>
<evidence type="ECO:0000259" key="2">
    <source>
        <dbReference type="Pfam" id="PF00294"/>
    </source>
</evidence>
<gene>
    <name evidence="3" type="ORF">FM121_05375</name>
</gene>
<dbReference type="InterPro" id="IPR036388">
    <property type="entry name" value="WH-like_DNA-bd_sf"/>
</dbReference>
<dbReference type="RefSeq" id="WP_086951142.1">
    <property type="nucleotide sequence ID" value="NZ_FWFD01000008.1"/>
</dbReference>
<keyword evidence="4" id="KW-1185">Reference proteome</keyword>
<keyword evidence="3" id="KW-0808">Transferase</keyword>
<dbReference type="OrthoDB" id="9806249at2"/>
<dbReference type="PANTHER" id="PTHR42909:SF1">
    <property type="entry name" value="CARBOHYDRATE KINASE PFKB DOMAIN-CONTAINING PROTEIN"/>
    <property type="match status" value="1"/>
</dbReference>
<dbReference type="SUPFAM" id="SSF46785">
    <property type="entry name" value="Winged helix' DNA-binding domain"/>
    <property type="match status" value="1"/>
</dbReference>
<dbReference type="PANTHER" id="PTHR42909">
    <property type="entry name" value="ZGC:136858"/>
    <property type="match status" value="1"/>
</dbReference>
<accession>A0A1X6WML5</accession>
<evidence type="ECO:0000313" key="3">
    <source>
        <dbReference type="EMBL" id="SLM85509.1"/>
    </source>
</evidence>
<dbReference type="EC" id="2.7.1.83" evidence="3"/>
<dbReference type="SUPFAM" id="SSF53613">
    <property type="entry name" value="Ribokinase-like"/>
    <property type="match status" value="1"/>
</dbReference>
<dbReference type="GO" id="GO:0016798">
    <property type="term" value="F:hydrolase activity, acting on glycosyl bonds"/>
    <property type="evidence" value="ECO:0007669"/>
    <property type="project" value="TreeGrafter"/>
</dbReference>
<dbReference type="AlphaFoldDB" id="A0A1X6WML5"/>
<sequence length="363" mass="41376">MTEREKEILIIIRNNPTISQEELAFELGISRSGVAAHIHNLMKKGYIQGKGYIVKTPEFVSVIGGINIDIVGTPRNELLINNSNPGKINYYFGGAGRNMALALSKLKINTNFMSVYGSDINGDRFVTDSRKIGFNIECCERISGYNTSSFMYLEDRHEHFQIGVDDMQILENITPEFINRYLQRINQSRYCIIDDNLSLETVEYIENNVKVPIVAKSVSVNKVSRLTCLLKKIELLVLSEVELNELTKNSEILMPIEIRMLFLVDSGVKQVVVVKKNGDLYYQSKQESYHIERHLTPDYNRNGSTAVLTSTMIWGMLQNRYTSKEVFELGYCGSISSYLTNNSVFDGLSENLVLDNYEKYFDN</sequence>
<evidence type="ECO:0000256" key="1">
    <source>
        <dbReference type="ARBA" id="ARBA00022723"/>
    </source>
</evidence>
<feature type="domain" description="Carbohydrate kinase PfkB" evidence="2">
    <location>
        <begin position="59"/>
        <end position="288"/>
    </location>
</feature>
<dbReference type="GO" id="GO:0004730">
    <property type="term" value="F:pseudouridylate synthase activity"/>
    <property type="evidence" value="ECO:0007669"/>
    <property type="project" value="TreeGrafter"/>
</dbReference>
<dbReference type="Pfam" id="PF13412">
    <property type="entry name" value="HTH_24"/>
    <property type="match status" value="1"/>
</dbReference>
<dbReference type="GO" id="GO:0046872">
    <property type="term" value="F:metal ion binding"/>
    <property type="evidence" value="ECO:0007669"/>
    <property type="project" value="UniProtKB-KW"/>
</dbReference>
<dbReference type="Gene3D" id="1.10.10.10">
    <property type="entry name" value="Winged helix-like DNA-binding domain superfamily/Winged helix DNA-binding domain"/>
    <property type="match status" value="1"/>
</dbReference>
<dbReference type="InterPro" id="IPR011611">
    <property type="entry name" value="PfkB_dom"/>
</dbReference>
<organism evidence="3 4">
    <name type="scientific">Vagococcus fluvialis bH819</name>
    <dbReference type="NCBI Taxonomy" id="1255619"/>
    <lineage>
        <taxon>Bacteria</taxon>
        <taxon>Bacillati</taxon>
        <taxon>Bacillota</taxon>
        <taxon>Bacilli</taxon>
        <taxon>Lactobacillales</taxon>
        <taxon>Enterococcaceae</taxon>
        <taxon>Vagococcus</taxon>
    </lineage>
</organism>
<dbReference type="InterPro" id="IPR036390">
    <property type="entry name" value="WH_DNA-bd_sf"/>
</dbReference>
<keyword evidence="1" id="KW-0479">Metal-binding</keyword>
<dbReference type="GO" id="GO:0005737">
    <property type="term" value="C:cytoplasm"/>
    <property type="evidence" value="ECO:0007669"/>
    <property type="project" value="TreeGrafter"/>
</dbReference>
<dbReference type="Proteomes" id="UP000195918">
    <property type="component" value="Unassembled WGS sequence"/>
</dbReference>
<keyword evidence="3" id="KW-0418">Kinase</keyword>
<name>A0A1X6WML5_9ENTE</name>
<dbReference type="GO" id="GO:0050225">
    <property type="term" value="F:pseudouridine kinase activity"/>
    <property type="evidence" value="ECO:0007669"/>
    <property type="project" value="UniProtKB-EC"/>
</dbReference>
<dbReference type="Pfam" id="PF00294">
    <property type="entry name" value="PfkB"/>
    <property type="match status" value="1"/>
</dbReference>
<reference evidence="4" key="1">
    <citation type="submission" date="2017-02" db="EMBL/GenBank/DDBJ databases">
        <authorList>
            <person name="Dridi B."/>
        </authorList>
    </citation>
    <scope>NUCLEOTIDE SEQUENCE [LARGE SCALE GENOMIC DNA]</scope>
    <source>
        <strain evidence="4">bH819</strain>
    </source>
</reference>
<proteinExistence type="predicted"/>
<dbReference type="InterPro" id="IPR029056">
    <property type="entry name" value="Ribokinase-like"/>
</dbReference>